<dbReference type="Pfam" id="PF01313">
    <property type="entry name" value="Bac_export_3"/>
    <property type="match status" value="1"/>
</dbReference>
<organism evidence="10 11">
    <name type="scientific">Aminivibrio pyruvatiphilus</name>
    <dbReference type="NCBI Taxonomy" id="1005740"/>
    <lineage>
        <taxon>Bacteria</taxon>
        <taxon>Thermotogati</taxon>
        <taxon>Synergistota</taxon>
        <taxon>Synergistia</taxon>
        <taxon>Synergistales</taxon>
        <taxon>Aminobacteriaceae</taxon>
        <taxon>Aminivibrio</taxon>
    </lineage>
</organism>
<comment type="similarity">
    <text evidence="2 9">Belongs to the FliQ/MopD/SpaQ family.</text>
</comment>
<dbReference type="GO" id="GO:0009425">
    <property type="term" value="C:bacterial-type flagellum basal body"/>
    <property type="evidence" value="ECO:0007669"/>
    <property type="project" value="UniProtKB-SubCell"/>
</dbReference>
<evidence type="ECO:0000256" key="7">
    <source>
        <dbReference type="ARBA" id="ARBA00023136"/>
    </source>
</evidence>
<sequence length="89" mass="9868">MFSVNMYDVLSNAIWTTLVTSLPVLLVAMLVGLVIGILQTATSIQEQTLIFIPKIVAVLLALVVFGPWMFGRVGDMARLIFGQLERFVR</sequence>
<evidence type="ECO:0000256" key="3">
    <source>
        <dbReference type="ARBA" id="ARBA00021718"/>
    </source>
</evidence>
<evidence type="ECO:0000256" key="8">
    <source>
        <dbReference type="ARBA" id="ARBA00023143"/>
    </source>
</evidence>
<comment type="caution">
    <text evidence="10">The sequence shown here is derived from an EMBL/GenBank/DDBJ whole genome shotgun (WGS) entry which is preliminary data.</text>
</comment>
<proteinExistence type="inferred from homology"/>
<dbReference type="RefSeq" id="WP_243833792.1">
    <property type="nucleotide sequence ID" value="NZ_SORI01000001.1"/>
</dbReference>
<keyword evidence="10" id="KW-0282">Flagellum</keyword>
<dbReference type="InterPro" id="IPR006305">
    <property type="entry name" value="FliQ"/>
</dbReference>
<dbReference type="NCBIfam" id="TIGR01402">
    <property type="entry name" value="fliQ"/>
    <property type="match status" value="1"/>
</dbReference>
<evidence type="ECO:0000256" key="5">
    <source>
        <dbReference type="ARBA" id="ARBA00022692"/>
    </source>
</evidence>
<keyword evidence="4 9" id="KW-1003">Cell membrane</keyword>
<evidence type="ECO:0000313" key="11">
    <source>
        <dbReference type="Proteomes" id="UP000295066"/>
    </source>
</evidence>
<keyword evidence="11" id="KW-1185">Reference proteome</keyword>
<evidence type="ECO:0000256" key="6">
    <source>
        <dbReference type="ARBA" id="ARBA00022989"/>
    </source>
</evidence>
<keyword evidence="10" id="KW-0969">Cilium</keyword>
<dbReference type="PRINTS" id="PR00952">
    <property type="entry name" value="TYPE3IMQPROT"/>
</dbReference>
<dbReference type="GO" id="GO:0044780">
    <property type="term" value="P:bacterial-type flagellum assembly"/>
    <property type="evidence" value="ECO:0007669"/>
    <property type="project" value="InterPro"/>
</dbReference>
<keyword evidence="8 9" id="KW-0975">Bacterial flagellum</keyword>
<dbReference type="InterPro" id="IPR002191">
    <property type="entry name" value="Bac_export_3"/>
</dbReference>
<evidence type="ECO:0000256" key="1">
    <source>
        <dbReference type="ARBA" id="ARBA00004651"/>
    </source>
</evidence>
<evidence type="ECO:0000313" key="10">
    <source>
        <dbReference type="EMBL" id="TDY65065.1"/>
    </source>
</evidence>
<dbReference type="PANTHER" id="PTHR34040:SF2">
    <property type="entry name" value="FLAGELLAR BIOSYNTHETIC PROTEIN FLIQ"/>
    <property type="match status" value="1"/>
</dbReference>
<dbReference type="Proteomes" id="UP000295066">
    <property type="component" value="Unassembled WGS sequence"/>
</dbReference>
<comment type="function">
    <text evidence="9">Role in flagellar biosynthesis.</text>
</comment>
<dbReference type="PIRSF" id="PIRSF004669">
    <property type="entry name" value="FliQ"/>
    <property type="match status" value="1"/>
</dbReference>
<keyword evidence="7 9" id="KW-0472">Membrane</keyword>
<accession>A0A4R8MM25</accession>
<reference evidence="10 11" key="1">
    <citation type="submission" date="2019-03" db="EMBL/GenBank/DDBJ databases">
        <title>Genomic Encyclopedia of Type Strains, Phase IV (KMG-IV): sequencing the most valuable type-strain genomes for metagenomic binning, comparative biology and taxonomic classification.</title>
        <authorList>
            <person name="Goeker M."/>
        </authorList>
    </citation>
    <scope>NUCLEOTIDE SEQUENCE [LARGE SCALE GENOMIC DNA]</scope>
    <source>
        <strain evidence="10 11">DSM 25964</strain>
    </source>
</reference>
<gene>
    <name evidence="9" type="primary">fliQ</name>
    <name evidence="10" type="ORF">C8D99_101212</name>
</gene>
<comment type="subcellular location">
    <subcellularLocation>
        <location evidence="1 9">Cell membrane</location>
        <topology evidence="1">Multi-pass membrane protein</topology>
    </subcellularLocation>
    <subcellularLocation>
        <location evidence="9">Bacterial flagellum basal body</location>
    </subcellularLocation>
</comment>
<feature type="transmembrane region" description="Helical" evidence="9">
    <location>
        <begin position="12"/>
        <end position="38"/>
    </location>
</feature>
<dbReference type="GO" id="GO:0005886">
    <property type="term" value="C:plasma membrane"/>
    <property type="evidence" value="ECO:0007669"/>
    <property type="project" value="UniProtKB-SubCell"/>
</dbReference>
<keyword evidence="6 9" id="KW-1133">Transmembrane helix</keyword>
<evidence type="ECO:0000256" key="9">
    <source>
        <dbReference type="RuleBase" id="RU364090"/>
    </source>
</evidence>
<keyword evidence="10" id="KW-0966">Cell projection</keyword>
<dbReference type="EMBL" id="SORI01000001">
    <property type="protein sequence ID" value="TDY65065.1"/>
    <property type="molecule type" value="Genomic_DNA"/>
</dbReference>
<feature type="transmembrane region" description="Helical" evidence="9">
    <location>
        <begin position="50"/>
        <end position="70"/>
    </location>
</feature>
<keyword evidence="5 9" id="KW-0812">Transmembrane</keyword>
<dbReference type="AlphaFoldDB" id="A0A4R8MM25"/>
<name>A0A4R8MM25_9BACT</name>
<dbReference type="GO" id="GO:0009306">
    <property type="term" value="P:protein secretion"/>
    <property type="evidence" value="ECO:0007669"/>
    <property type="project" value="InterPro"/>
</dbReference>
<dbReference type="PANTHER" id="PTHR34040">
    <property type="entry name" value="FLAGELLAR BIOSYNTHETIC PROTEIN FLIQ"/>
    <property type="match status" value="1"/>
</dbReference>
<evidence type="ECO:0000256" key="2">
    <source>
        <dbReference type="ARBA" id="ARBA00006156"/>
    </source>
</evidence>
<evidence type="ECO:0000256" key="4">
    <source>
        <dbReference type="ARBA" id="ARBA00022475"/>
    </source>
</evidence>
<protein>
    <recommendedName>
        <fullName evidence="3 9">Flagellar biosynthetic protein FliQ</fullName>
    </recommendedName>
</protein>